<accession>A0ABX8RLV3</accession>
<dbReference type="PANTHER" id="PTHR30008">
    <property type="entry name" value="EXODEOXYRIBONUCLEASE 7 LARGE SUBUNIT"/>
    <property type="match status" value="1"/>
</dbReference>
<keyword evidence="11" id="KW-1185">Reference proteome</keyword>
<dbReference type="Pfam" id="PF13742">
    <property type="entry name" value="tRNA_anti_2"/>
    <property type="match status" value="1"/>
</dbReference>
<dbReference type="EMBL" id="CP078145">
    <property type="protein sequence ID" value="QXN90599.1"/>
    <property type="molecule type" value="Genomic_DNA"/>
</dbReference>
<comment type="subcellular location">
    <subcellularLocation>
        <location evidence="5 6">Cytoplasm</location>
    </subcellularLocation>
</comment>
<keyword evidence="4 5" id="KW-0269">Exonuclease</keyword>
<keyword evidence="3 5" id="KW-0378">Hydrolase</keyword>
<sequence>MTEPRISPSTGGRETSGPPRETAAATPPAAQRASAPGAANSADQPQAPAAPGSSAEQPFPVRSVAIKVAQWIDRLGSIWVEGQITQINLRPGTRTAFLVLRDPSADMSLSVTCDPDLIRKSPIPLQEGSRVVVYGKLSFFTGRGTLSLRVIEIRPVGIGELLARIERLKALLAAEGLFDPRLKRPLPFLPKTIGLITGRASAAERDVLTVARNRWPAVRFEIRNTAVQGPTAVPQMLEALTQLDRDPAVEVIVLARGGGSVEDLLPFSDEALCRAIVAATTPIVSAIGHEPDNPLSDLVADLRAATPTDAAKRVVPDAAAELAGVRDMRARSAAALRGWVDRETRALTQLRSRPVLADPLREIDRRREEVERLRASARRCAEQFIRTEATATRHLREKLTAVGPAATMARGYAVVQRVAGTERHVVRTIEDAPAGSQLRIRVADGAVTAAALGTKALGAQPPSTRQNVTDDTETRRS</sequence>
<comment type="catalytic activity">
    <reaction evidence="5 6">
        <text>Exonucleolytic cleavage in either 5'- to 3'- or 3'- to 5'-direction to yield nucleoside 5'-phosphates.</text>
        <dbReference type="EC" id="3.1.11.6"/>
    </reaction>
</comment>
<feature type="region of interest" description="Disordered" evidence="7">
    <location>
        <begin position="1"/>
        <end position="57"/>
    </location>
</feature>
<dbReference type="RefSeq" id="WP_218471467.1">
    <property type="nucleotide sequence ID" value="NZ_BAABJN010000006.1"/>
</dbReference>
<evidence type="ECO:0000313" key="11">
    <source>
        <dbReference type="Proteomes" id="UP000694257"/>
    </source>
</evidence>
<evidence type="ECO:0000256" key="2">
    <source>
        <dbReference type="ARBA" id="ARBA00022722"/>
    </source>
</evidence>
<evidence type="ECO:0000256" key="1">
    <source>
        <dbReference type="ARBA" id="ARBA00022490"/>
    </source>
</evidence>
<dbReference type="Proteomes" id="UP000694257">
    <property type="component" value="Chromosome"/>
</dbReference>
<dbReference type="PANTHER" id="PTHR30008:SF0">
    <property type="entry name" value="EXODEOXYRIBONUCLEASE 7 LARGE SUBUNIT"/>
    <property type="match status" value="1"/>
</dbReference>
<evidence type="ECO:0000256" key="4">
    <source>
        <dbReference type="ARBA" id="ARBA00022839"/>
    </source>
</evidence>
<evidence type="ECO:0000256" key="3">
    <source>
        <dbReference type="ARBA" id="ARBA00022801"/>
    </source>
</evidence>
<comment type="similarity">
    <text evidence="5 6">Belongs to the XseA family.</text>
</comment>
<dbReference type="InterPro" id="IPR003753">
    <property type="entry name" value="Exonuc_VII_L"/>
</dbReference>
<dbReference type="InterPro" id="IPR020579">
    <property type="entry name" value="Exonuc_VII_lsu_C"/>
</dbReference>
<protein>
    <recommendedName>
        <fullName evidence="5">Exodeoxyribonuclease 7 large subunit</fullName>
        <ecNumber evidence="5">3.1.11.6</ecNumber>
    </recommendedName>
    <alternativeName>
        <fullName evidence="5">Exodeoxyribonuclease VII large subunit</fullName>
        <shortName evidence="5">Exonuclease VII large subunit</shortName>
    </alternativeName>
</protein>
<proteinExistence type="inferred from homology"/>
<feature type="region of interest" description="Disordered" evidence="7">
    <location>
        <begin position="458"/>
        <end position="477"/>
    </location>
</feature>
<name>A0ABX8RLV3_NOCIO</name>
<dbReference type="HAMAP" id="MF_00378">
    <property type="entry name" value="Exonuc_7_L"/>
    <property type="match status" value="1"/>
</dbReference>
<dbReference type="InterPro" id="IPR025824">
    <property type="entry name" value="OB-fold_nuc-bd_dom"/>
</dbReference>
<dbReference type="Pfam" id="PF02601">
    <property type="entry name" value="Exonuc_VII_L"/>
    <property type="match status" value="1"/>
</dbReference>
<feature type="domain" description="Exonuclease VII large subunit C-terminal" evidence="8">
    <location>
        <begin position="177"/>
        <end position="377"/>
    </location>
</feature>
<keyword evidence="1 5" id="KW-0963">Cytoplasm</keyword>
<dbReference type="GO" id="GO:0008855">
    <property type="term" value="F:exodeoxyribonuclease VII activity"/>
    <property type="evidence" value="ECO:0007669"/>
    <property type="project" value="UniProtKB-EC"/>
</dbReference>
<evidence type="ECO:0000256" key="5">
    <source>
        <dbReference type="HAMAP-Rule" id="MF_00378"/>
    </source>
</evidence>
<dbReference type="EC" id="3.1.11.6" evidence="5"/>
<evidence type="ECO:0000259" key="9">
    <source>
        <dbReference type="Pfam" id="PF13742"/>
    </source>
</evidence>
<organism evidence="10 11">
    <name type="scientific">Nocardia iowensis</name>
    <dbReference type="NCBI Taxonomy" id="204891"/>
    <lineage>
        <taxon>Bacteria</taxon>
        <taxon>Bacillati</taxon>
        <taxon>Actinomycetota</taxon>
        <taxon>Actinomycetes</taxon>
        <taxon>Mycobacteriales</taxon>
        <taxon>Nocardiaceae</taxon>
        <taxon>Nocardia</taxon>
    </lineage>
</organism>
<comment type="subunit">
    <text evidence="5">Heterooligomer composed of large and small subunits.</text>
</comment>
<evidence type="ECO:0000313" key="10">
    <source>
        <dbReference type="EMBL" id="QXN90599.1"/>
    </source>
</evidence>
<feature type="domain" description="OB-fold nucleic acid binding" evidence="9">
    <location>
        <begin position="61"/>
        <end position="154"/>
    </location>
</feature>
<evidence type="ECO:0000256" key="6">
    <source>
        <dbReference type="RuleBase" id="RU004355"/>
    </source>
</evidence>
<reference evidence="10 11" key="1">
    <citation type="submission" date="2021-07" db="EMBL/GenBank/DDBJ databases">
        <title>Whole Genome Sequence of Nocardia Iowensis.</title>
        <authorList>
            <person name="Lamm A."/>
            <person name="Collins-Fairclough A.M."/>
            <person name="Bunk B."/>
            <person name="Sproer C."/>
        </authorList>
    </citation>
    <scope>NUCLEOTIDE SEQUENCE [LARGE SCALE GENOMIC DNA]</scope>
    <source>
        <strain evidence="10 11">NRRL 5646</strain>
    </source>
</reference>
<dbReference type="CDD" id="cd04489">
    <property type="entry name" value="ExoVII_LU_OBF"/>
    <property type="match status" value="1"/>
</dbReference>
<evidence type="ECO:0000256" key="7">
    <source>
        <dbReference type="SAM" id="MobiDB-lite"/>
    </source>
</evidence>
<feature type="compositionally biased region" description="Low complexity" evidence="7">
    <location>
        <begin position="18"/>
        <end position="57"/>
    </location>
</feature>
<evidence type="ECO:0000259" key="8">
    <source>
        <dbReference type="Pfam" id="PF02601"/>
    </source>
</evidence>
<keyword evidence="2 5" id="KW-0540">Nuclease</keyword>
<dbReference type="NCBIfam" id="TIGR00237">
    <property type="entry name" value="xseA"/>
    <property type="match status" value="1"/>
</dbReference>
<gene>
    <name evidence="5 10" type="primary">xseA</name>
    <name evidence="10" type="ORF">KV110_35290</name>
</gene>
<comment type="function">
    <text evidence="5">Bidirectionally degrades single-stranded DNA into large acid-insoluble oligonucleotides, which are then degraded further into small acid-soluble oligonucleotides.</text>
</comment>